<dbReference type="Proteomes" id="UP000762676">
    <property type="component" value="Unassembled WGS sequence"/>
</dbReference>
<name>A0AAV4E9C8_9GAST</name>
<evidence type="ECO:0000313" key="2">
    <source>
        <dbReference type="Proteomes" id="UP000762676"/>
    </source>
</evidence>
<organism evidence="1 2">
    <name type="scientific">Elysia marginata</name>
    <dbReference type="NCBI Taxonomy" id="1093978"/>
    <lineage>
        <taxon>Eukaryota</taxon>
        <taxon>Metazoa</taxon>
        <taxon>Spiralia</taxon>
        <taxon>Lophotrochozoa</taxon>
        <taxon>Mollusca</taxon>
        <taxon>Gastropoda</taxon>
        <taxon>Heterobranchia</taxon>
        <taxon>Euthyneura</taxon>
        <taxon>Panpulmonata</taxon>
        <taxon>Sacoglossa</taxon>
        <taxon>Placobranchoidea</taxon>
        <taxon>Plakobranchidae</taxon>
        <taxon>Elysia</taxon>
    </lineage>
</organism>
<evidence type="ECO:0000313" key="1">
    <source>
        <dbReference type="EMBL" id="GFR57362.1"/>
    </source>
</evidence>
<reference evidence="1 2" key="1">
    <citation type="journal article" date="2021" name="Elife">
        <title>Chloroplast acquisition without the gene transfer in kleptoplastic sea slugs, Plakobranchus ocellatus.</title>
        <authorList>
            <person name="Maeda T."/>
            <person name="Takahashi S."/>
            <person name="Yoshida T."/>
            <person name="Shimamura S."/>
            <person name="Takaki Y."/>
            <person name="Nagai Y."/>
            <person name="Toyoda A."/>
            <person name="Suzuki Y."/>
            <person name="Arimoto A."/>
            <person name="Ishii H."/>
            <person name="Satoh N."/>
            <person name="Nishiyama T."/>
            <person name="Hasebe M."/>
            <person name="Maruyama T."/>
            <person name="Minagawa J."/>
            <person name="Obokata J."/>
            <person name="Shigenobu S."/>
        </authorList>
    </citation>
    <scope>NUCLEOTIDE SEQUENCE [LARGE SCALE GENOMIC DNA]</scope>
</reference>
<accession>A0AAV4E9C8</accession>
<dbReference type="AlphaFoldDB" id="A0AAV4E9C8"/>
<keyword evidence="2" id="KW-1185">Reference proteome</keyword>
<feature type="non-terminal residue" evidence="1">
    <location>
        <position position="50"/>
    </location>
</feature>
<sequence length="50" mass="5920">MRGYLKKYNFHDIKEMTCPAEIAYELKLNKVTDQNQWVEIDATVLSKNKT</sequence>
<protein>
    <submittedName>
        <fullName evidence="1">Uncharacterized protein</fullName>
    </submittedName>
</protein>
<gene>
    <name evidence="1" type="ORF">ElyMa_003454500</name>
</gene>
<proteinExistence type="predicted"/>
<dbReference type="EMBL" id="BMAT01007082">
    <property type="protein sequence ID" value="GFR57362.1"/>
    <property type="molecule type" value="Genomic_DNA"/>
</dbReference>
<comment type="caution">
    <text evidence="1">The sequence shown here is derived from an EMBL/GenBank/DDBJ whole genome shotgun (WGS) entry which is preliminary data.</text>
</comment>